<organism evidence="1 2">
    <name type="scientific">Psilocybe cubensis</name>
    <name type="common">Psychedelic mushroom</name>
    <name type="synonym">Stropharia cubensis</name>
    <dbReference type="NCBI Taxonomy" id="181762"/>
    <lineage>
        <taxon>Eukaryota</taxon>
        <taxon>Fungi</taxon>
        <taxon>Dikarya</taxon>
        <taxon>Basidiomycota</taxon>
        <taxon>Agaricomycotina</taxon>
        <taxon>Agaricomycetes</taxon>
        <taxon>Agaricomycetidae</taxon>
        <taxon>Agaricales</taxon>
        <taxon>Agaricineae</taxon>
        <taxon>Strophariaceae</taxon>
        <taxon>Psilocybe</taxon>
    </lineage>
</organism>
<reference evidence="1" key="1">
    <citation type="submission" date="2021-10" db="EMBL/GenBank/DDBJ databases">
        <title>Psilocybe cubensis genome.</title>
        <authorList>
            <person name="Mckernan K.J."/>
            <person name="Crawford S."/>
            <person name="Trippe A."/>
            <person name="Kane L.T."/>
            <person name="Mclaughlin S."/>
        </authorList>
    </citation>
    <scope>NUCLEOTIDE SEQUENCE</scope>
    <source>
        <strain evidence="1">MGC-MH-2018</strain>
    </source>
</reference>
<keyword evidence="2" id="KW-1185">Reference proteome</keyword>
<dbReference type="Proteomes" id="UP000664032">
    <property type="component" value="Unassembled WGS sequence"/>
</dbReference>
<evidence type="ECO:0000313" key="1">
    <source>
        <dbReference type="EMBL" id="KAH9483989.1"/>
    </source>
</evidence>
<name>A0ACB8H8E9_PSICU</name>
<proteinExistence type="predicted"/>
<comment type="caution">
    <text evidence="1">The sequence shown here is derived from an EMBL/GenBank/DDBJ whole genome shotgun (WGS) entry which is preliminary data.</text>
</comment>
<gene>
    <name evidence="1" type="ORF">JR316_0003467</name>
</gene>
<accession>A0ACB8H8E9</accession>
<evidence type="ECO:0000313" key="2">
    <source>
        <dbReference type="Proteomes" id="UP000664032"/>
    </source>
</evidence>
<protein>
    <submittedName>
        <fullName evidence="1">rDNA transcriptional regulator pol5</fullName>
    </submittedName>
</protein>
<sequence length="1448" mass="161143">MAVDHKLPSLRPSHRGFHKLGMNSSKRARSPEEGGGDRPSKKPTLAIGGITDRVNDRHLSVSSTSSSRQPSEDWVQQTGGLSIDSPLYAASDHDNSFASRSGQNIGDVDMVMDSEESNENVHTDLEKPQLSPLHIVSYPLSKPEQHIQDQHPSQQGPSSSPRHQYSTRYAERVFGPTVPPLINVVPATPISVQHPSQHRVDSSDNSSGLMFSLSQPSTPPPSDIAPMSVSPAASFAQLGSVMSPKRRVVFGPRSNFREMQVVERADPTKVMTTTLPLFWHLSSASKKERIDASVKLVGSLEQFQAQFTQKVAPVSSVSDDEDDADDTPKSDGLDLLNAQDVSYSIRRLIRGLASSRESSRLGFAVALTELLSRIDTVTCSQILSIIVESTKHQGSMTGQEERDVMFSKLFGVMSVIQSGLIVRTKPLATSASSSTSASSAESYEQIITLLVELGEKKSWLRESAWFAISLAVSALHQSEVPWKDTAVDKTVQILFVLNTVWSTEKIALALILQEYYPKHDWKVVLSPHFKSPDLLSSGNLLESTADEDGSKDPSKAPSGTWKPQVNFAWDIILDQLLPGPNSSKPPKGSFQDFFRIVVDESLFSSTASSQRKYWGFQVFQKSLKRVSEDTMPMLFTKNFMRSWINHLSKKDRYLHKIAQQTATEVQTFVERKPQLGFALILQLTGVNGSQQFDKLTRTKTVESILPSLDSKGIQSYIDHLLAQVNEPENSGVDIAATNSRRAWIIEQLGGLIRNGKIPKEDEWVLSVLNWYVVNGLFVIKKKSSKSPIIPLRTIPNPVFSDDLRRSCRDRLLACLSDLGGQVTAIKHDDKVTRINAVASDGEFWVAKVLSTIESLEQDEKHVEAIVEVDKEDAALFAKAHQTIAKLRKVLHGKSEAAQGAELLLLGTLLERRCVGEDDDNGESDSLEICIEAISRMLLSDNKKKKKTKESTEESDHEPVDVLVDTIIGFLEKSTAYMRTIGNQVFALLSGSIKESTIDLIVTQLERRDPSQLAEDDEDDEDDDMEDVEDEEGDEESDSDEDSGQGDEISSEDGDDEEDPELRRKIEEALRVNGIEPATGETDSEDEELMDDDQMMAIDEQLAQVFRSRANERKSGKNLDVQREATHFKNRVLDLVDTYLKKQPSNSLVLRLITPLIDIVSTASQDERQLADKARGILRSRFGKSKEIPTDADIEQLSLVASNIHTLARKTHSSDLVSILSLCSVYLAKIFVHLKSESALVENYRQSLVDFITRKNSSLNSHFFQDFIRRFPVQAWALRQDFINLCTKSVNTYRQCQLLQLLELLIGLLPSMPEQTGEAVTFMPILRQLLLELITDSCDEKASLTSVQLKEVFKLALLSVKQTKRISPAKVQSIWDHKSWISLQSKLKTSRFKTSPALHKMCEQIANSIGAASEENGVETAAPKRKADDEEVESVVTKTNKRKKTKGNK</sequence>
<dbReference type="EMBL" id="JAFIQS020000003">
    <property type="protein sequence ID" value="KAH9483989.1"/>
    <property type="molecule type" value="Genomic_DNA"/>
</dbReference>